<dbReference type="EMBL" id="JBFAKC010000006">
    <property type="protein sequence ID" value="MEV0709165.1"/>
    <property type="molecule type" value="Genomic_DNA"/>
</dbReference>
<proteinExistence type="predicted"/>
<feature type="transmembrane region" description="Helical" evidence="1">
    <location>
        <begin position="12"/>
        <end position="30"/>
    </location>
</feature>
<organism evidence="3 4">
    <name type="scientific">Nocardia aurea</name>
    <dbReference type="NCBI Taxonomy" id="2144174"/>
    <lineage>
        <taxon>Bacteria</taxon>
        <taxon>Bacillati</taxon>
        <taxon>Actinomycetota</taxon>
        <taxon>Actinomycetes</taxon>
        <taxon>Mycobacteriales</taxon>
        <taxon>Nocardiaceae</taxon>
        <taxon>Nocardia</taxon>
    </lineage>
</organism>
<keyword evidence="1" id="KW-0472">Membrane</keyword>
<dbReference type="InterPro" id="IPR053150">
    <property type="entry name" value="Teicoplanin_resist-assoc"/>
</dbReference>
<comment type="caution">
    <text evidence="3">The sequence shown here is derived from an EMBL/GenBank/DDBJ whole genome shotgun (WGS) entry which is preliminary data.</text>
</comment>
<evidence type="ECO:0000256" key="1">
    <source>
        <dbReference type="SAM" id="Phobius"/>
    </source>
</evidence>
<evidence type="ECO:0000259" key="2">
    <source>
        <dbReference type="Pfam" id="PF04892"/>
    </source>
</evidence>
<dbReference type="Pfam" id="PF04892">
    <property type="entry name" value="VanZ"/>
    <property type="match status" value="1"/>
</dbReference>
<feature type="domain" description="VanZ-like" evidence="2">
    <location>
        <begin position="51"/>
        <end position="152"/>
    </location>
</feature>
<gene>
    <name evidence="3" type="ORF">AB0I48_16520</name>
</gene>
<dbReference type="RefSeq" id="WP_357784466.1">
    <property type="nucleotide sequence ID" value="NZ_JBFAKC010000006.1"/>
</dbReference>
<dbReference type="InterPro" id="IPR006976">
    <property type="entry name" value="VanZ-like"/>
</dbReference>
<evidence type="ECO:0000313" key="3">
    <source>
        <dbReference type="EMBL" id="MEV0709165.1"/>
    </source>
</evidence>
<feature type="transmembrane region" description="Helical" evidence="1">
    <location>
        <begin position="113"/>
        <end position="134"/>
    </location>
</feature>
<feature type="transmembrane region" description="Helical" evidence="1">
    <location>
        <begin position="37"/>
        <end position="56"/>
    </location>
</feature>
<feature type="transmembrane region" description="Helical" evidence="1">
    <location>
        <begin position="86"/>
        <end position="106"/>
    </location>
</feature>
<dbReference type="Proteomes" id="UP001551695">
    <property type="component" value="Unassembled WGS sequence"/>
</dbReference>
<keyword evidence="1" id="KW-0812">Transmembrane</keyword>
<accession>A0ABV3FUR5</accession>
<protein>
    <submittedName>
        <fullName evidence="3">VanZ family protein</fullName>
    </submittedName>
</protein>
<reference evidence="3 4" key="1">
    <citation type="submission" date="2024-06" db="EMBL/GenBank/DDBJ databases">
        <title>The Natural Products Discovery Center: Release of the First 8490 Sequenced Strains for Exploring Actinobacteria Biosynthetic Diversity.</title>
        <authorList>
            <person name="Kalkreuter E."/>
            <person name="Kautsar S.A."/>
            <person name="Yang D."/>
            <person name="Bader C.D."/>
            <person name="Teijaro C.N."/>
            <person name="Fluegel L."/>
            <person name="Davis C.M."/>
            <person name="Simpson J.R."/>
            <person name="Lauterbach L."/>
            <person name="Steele A.D."/>
            <person name="Gui C."/>
            <person name="Meng S."/>
            <person name="Li G."/>
            <person name="Viehrig K."/>
            <person name="Ye F."/>
            <person name="Su P."/>
            <person name="Kiefer A.F."/>
            <person name="Nichols A."/>
            <person name="Cepeda A.J."/>
            <person name="Yan W."/>
            <person name="Fan B."/>
            <person name="Jiang Y."/>
            <person name="Adhikari A."/>
            <person name="Zheng C.-J."/>
            <person name="Schuster L."/>
            <person name="Cowan T.M."/>
            <person name="Smanski M.J."/>
            <person name="Chevrette M.G."/>
            <person name="De Carvalho L.P.S."/>
            <person name="Shen B."/>
        </authorList>
    </citation>
    <scope>NUCLEOTIDE SEQUENCE [LARGE SCALE GENOMIC DNA]</scope>
    <source>
        <strain evidence="3 4">NPDC050403</strain>
    </source>
</reference>
<name>A0ABV3FUR5_9NOCA</name>
<dbReference type="PANTHER" id="PTHR36834:SF1">
    <property type="entry name" value="INTEGRAL MEMBRANE PROTEIN"/>
    <property type="match status" value="1"/>
</dbReference>
<sequence>MNGTWEAWGGVALVAFAAIPVAGLVARWLARRRGWRAALCEVGMVVGTAPWLWMIFTPLGTGRSVNPVPLRDLAEVLTEDRVVEQLGGNLLVFAALGFLLPVRWPWFTRSYRILLVAAAASIAVETAQFALAIGRHSTVDDVLLNAAGAYLAGRLSRRWWAPYSPGRFGPPSVSEHHSVAR</sequence>
<keyword evidence="4" id="KW-1185">Reference proteome</keyword>
<keyword evidence="1" id="KW-1133">Transmembrane helix</keyword>
<evidence type="ECO:0000313" key="4">
    <source>
        <dbReference type="Proteomes" id="UP001551695"/>
    </source>
</evidence>
<dbReference type="PANTHER" id="PTHR36834">
    <property type="entry name" value="MEMBRANE PROTEIN-RELATED"/>
    <property type="match status" value="1"/>
</dbReference>